<dbReference type="AlphaFoldDB" id="A0A811RPC2"/>
<evidence type="ECO:0000313" key="2">
    <source>
        <dbReference type="EMBL" id="CAD6271609.1"/>
    </source>
</evidence>
<name>A0A811RPC2_9POAL</name>
<evidence type="ECO:0000256" key="1">
    <source>
        <dbReference type="SAM" id="MobiDB-lite"/>
    </source>
</evidence>
<dbReference type="Proteomes" id="UP000604825">
    <property type="component" value="Unassembled WGS sequence"/>
</dbReference>
<feature type="region of interest" description="Disordered" evidence="1">
    <location>
        <begin position="1"/>
        <end position="27"/>
    </location>
</feature>
<keyword evidence="3" id="KW-1185">Reference proteome</keyword>
<proteinExistence type="predicted"/>
<gene>
    <name evidence="2" type="ORF">NCGR_LOCUS54895</name>
</gene>
<evidence type="ECO:0000313" key="3">
    <source>
        <dbReference type="Proteomes" id="UP000604825"/>
    </source>
</evidence>
<dbReference type="EMBL" id="CAJGYO010000016">
    <property type="protein sequence ID" value="CAD6271609.1"/>
    <property type="molecule type" value="Genomic_DNA"/>
</dbReference>
<accession>A0A811RPC2</accession>
<organism evidence="2 3">
    <name type="scientific">Miscanthus lutarioriparius</name>
    <dbReference type="NCBI Taxonomy" id="422564"/>
    <lineage>
        <taxon>Eukaryota</taxon>
        <taxon>Viridiplantae</taxon>
        <taxon>Streptophyta</taxon>
        <taxon>Embryophyta</taxon>
        <taxon>Tracheophyta</taxon>
        <taxon>Spermatophyta</taxon>
        <taxon>Magnoliopsida</taxon>
        <taxon>Liliopsida</taxon>
        <taxon>Poales</taxon>
        <taxon>Poaceae</taxon>
        <taxon>PACMAD clade</taxon>
        <taxon>Panicoideae</taxon>
        <taxon>Andropogonodae</taxon>
        <taxon>Andropogoneae</taxon>
        <taxon>Saccharinae</taxon>
        <taxon>Miscanthus</taxon>
    </lineage>
</organism>
<dbReference type="OrthoDB" id="694795at2759"/>
<comment type="caution">
    <text evidence="2">The sequence shown here is derived from an EMBL/GenBank/DDBJ whole genome shotgun (WGS) entry which is preliminary data.</text>
</comment>
<protein>
    <submittedName>
        <fullName evidence="2">Uncharacterized protein</fullName>
    </submittedName>
</protein>
<reference evidence="2" key="1">
    <citation type="submission" date="2020-10" db="EMBL/GenBank/DDBJ databases">
        <authorList>
            <person name="Han B."/>
            <person name="Lu T."/>
            <person name="Zhao Q."/>
            <person name="Huang X."/>
            <person name="Zhao Y."/>
        </authorList>
    </citation>
    <scope>NUCLEOTIDE SEQUENCE</scope>
</reference>
<feature type="compositionally biased region" description="Pro residues" evidence="1">
    <location>
        <begin position="1"/>
        <end position="10"/>
    </location>
</feature>
<sequence>MPLPRPPPQQAAPGEKPVLKPTTPQVSEDKFSALRTYRRGRGLCDMCAEKWFRGHKCAATIPLHAMQEIWDLFQLEAVSEPEQEFPQAPPEQLILALSHDAHRGAQGHRTIQFQGTIQGYPVAMSVDSGSSTSFIAASVAD</sequence>